<evidence type="ECO:0000256" key="5">
    <source>
        <dbReference type="SAM" id="MobiDB-lite"/>
    </source>
</evidence>
<feature type="compositionally biased region" description="Polar residues" evidence="5">
    <location>
        <begin position="35"/>
        <end position="51"/>
    </location>
</feature>
<feature type="compositionally biased region" description="Low complexity" evidence="5">
    <location>
        <begin position="457"/>
        <end position="470"/>
    </location>
</feature>
<organism evidence="7 8">
    <name type="scientific">Besnoitia besnoiti</name>
    <name type="common">Apicomplexan protozoan</name>
    <dbReference type="NCBI Taxonomy" id="94643"/>
    <lineage>
        <taxon>Eukaryota</taxon>
        <taxon>Sar</taxon>
        <taxon>Alveolata</taxon>
        <taxon>Apicomplexa</taxon>
        <taxon>Conoidasida</taxon>
        <taxon>Coccidia</taxon>
        <taxon>Eucoccidiorida</taxon>
        <taxon>Eimeriorina</taxon>
        <taxon>Sarcocystidae</taxon>
        <taxon>Besnoitia</taxon>
    </lineage>
</organism>
<feature type="compositionally biased region" description="Low complexity" evidence="5">
    <location>
        <begin position="2421"/>
        <end position="2434"/>
    </location>
</feature>
<dbReference type="GO" id="GO:0046856">
    <property type="term" value="P:phosphatidylinositol dephosphorylation"/>
    <property type="evidence" value="ECO:0007669"/>
    <property type="project" value="InterPro"/>
</dbReference>
<feature type="compositionally biased region" description="Low complexity" evidence="5">
    <location>
        <begin position="1539"/>
        <end position="1583"/>
    </location>
</feature>
<dbReference type="PANTHER" id="PTHR11200">
    <property type="entry name" value="INOSITOL 5-PHOSPHATASE"/>
    <property type="match status" value="1"/>
</dbReference>
<feature type="region of interest" description="Disordered" evidence="5">
    <location>
        <begin position="2686"/>
        <end position="2732"/>
    </location>
</feature>
<feature type="compositionally biased region" description="Low complexity" evidence="5">
    <location>
        <begin position="183"/>
        <end position="200"/>
    </location>
</feature>
<dbReference type="RefSeq" id="XP_029216968.1">
    <property type="nucleotide sequence ID" value="XM_029366508.1"/>
</dbReference>
<feature type="compositionally biased region" description="Basic and acidic residues" evidence="5">
    <location>
        <begin position="1007"/>
        <end position="1033"/>
    </location>
</feature>
<dbReference type="GeneID" id="40313084"/>
<dbReference type="InterPro" id="IPR002013">
    <property type="entry name" value="SAC_dom"/>
</dbReference>
<feature type="compositionally biased region" description="Low complexity" evidence="5">
    <location>
        <begin position="138"/>
        <end position="164"/>
    </location>
</feature>
<evidence type="ECO:0000256" key="1">
    <source>
        <dbReference type="ARBA" id="ARBA00008943"/>
    </source>
</evidence>
<evidence type="ECO:0000256" key="3">
    <source>
        <dbReference type="ARBA" id="ARBA00013044"/>
    </source>
</evidence>
<feature type="region of interest" description="Disordered" evidence="5">
    <location>
        <begin position="713"/>
        <end position="777"/>
    </location>
</feature>
<feature type="region of interest" description="Disordered" evidence="5">
    <location>
        <begin position="995"/>
        <end position="1045"/>
    </location>
</feature>
<feature type="region of interest" description="Disordered" evidence="5">
    <location>
        <begin position="539"/>
        <end position="574"/>
    </location>
</feature>
<feature type="compositionally biased region" description="Polar residues" evidence="5">
    <location>
        <begin position="2008"/>
        <end position="2018"/>
    </location>
</feature>
<feature type="region of interest" description="Disordered" evidence="5">
    <location>
        <begin position="793"/>
        <end position="814"/>
    </location>
</feature>
<dbReference type="SUPFAM" id="SSF56219">
    <property type="entry name" value="DNase I-like"/>
    <property type="match status" value="1"/>
</dbReference>
<feature type="region of interest" description="Disordered" evidence="5">
    <location>
        <begin position="2770"/>
        <end position="2803"/>
    </location>
</feature>
<evidence type="ECO:0000256" key="4">
    <source>
        <dbReference type="ARBA" id="ARBA00022801"/>
    </source>
</evidence>
<dbReference type="Pfam" id="PF02383">
    <property type="entry name" value="Syja_N"/>
    <property type="match status" value="1"/>
</dbReference>
<feature type="compositionally biased region" description="Basic and acidic residues" evidence="5">
    <location>
        <begin position="473"/>
        <end position="483"/>
    </location>
</feature>
<feature type="region of interest" description="Disordered" evidence="5">
    <location>
        <begin position="2409"/>
        <end position="2480"/>
    </location>
</feature>
<keyword evidence="4" id="KW-0378">Hydrolase</keyword>
<gene>
    <name evidence="7" type="ORF">BESB_081580</name>
</gene>
<evidence type="ECO:0000259" key="6">
    <source>
        <dbReference type="PROSITE" id="PS50275"/>
    </source>
</evidence>
<dbReference type="InterPro" id="IPR046985">
    <property type="entry name" value="IP5"/>
</dbReference>
<comment type="similarity">
    <text evidence="1">Belongs to the synaptojanin family.</text>
</comment>
<proteinExistence type="inferred from homology"/>
<feature type="compositionally biased region" description="Basic and acidic residues" evidence="5">
    <location>
        <begin position="1618"/>
        <end position="1633"/>
    </location>
</feature>
<feature type="compositionally biased region" description="Low complexity" evidence="5">
    <location>
        <begin position="436"/>
        <end position="448"/>
    </location>
</feature>
<dbReference type="VEuPathDB" id="ToxoDB:BESB_081580"/>
<feature type="domain" description="SAC" evidence="6">
    <location>
        <begin position="940"/>
        <end position="1446"/>
    </location>
</feature>
<feature type="compositionally biased region" description="Basic and acidic residues" evidence="5">
    <location>
        <begin position="116"/>
        <end position="129"/>
    </location>
</feature>
<feature type="compositionally biased region" description="Basic and acidic residues" evidence="5">
    <location>
        <begin position="717"/>
        <end position="726"/>
    </location>
</feature>
<feature type="region of interest" description="Disordered" evidence="5">
    <location>
        <begin position="67"/>
        <end position="88"/>
    </location>
</feature>
<evidence type="ECO:0000313" key="8">
    <source>
        <dbReference type="Proteomes" id="UP000224006"/>
    </source>
</evidence>
<name>A0A2A9M4T2_BESBE</name>
<keyword evidence="8" id="KW-1185">Reference proteome</keyword>
<feature type="region of interest" description="Disordered" evidence="5">
    <location>
        <begin position="433"/>
        <end position="527"/>
    </location>
</feature>
<feature type="region of interest" description="Disordered" evidence="5">
    <location>
        <begin position="1126"/>
        <end position="1156"/>
    </location>
</feature>
<feature type="region of interest" description="Disordered" evidence="5">
    <location>
        <begin position="1"/>
        <end position="51"/>
    </location>
</feature>
<reference evidence="7 8" key="1">
    <citation type="submission" date="2017-09" db="EMBL/GenBank/DDBJ databases">
        <title>Genome sequencing of Besnoitia besnoiti strain Bb-Ger1.</title>
        <authorList>
            <person name="Schares G."/>
            <person name="Venepally P."/>
            <person name="Lorenzi H.A."/>
        </authorList>
    </citation>
    <scope>NUCLEOTIDE SEQUENCE [LARGE SCALE GENOMIC DNA]</scope>
    <source>
        <strain evidence="7 8">Bb-Ger1</strain>
    </source>
</reference>
<feature type="compositionally biased region" description="Low complexity" evidence="5">
    <location>
        <begin position="727"/>
        <end position="744"/>
    </location>
</feature>
<feature type="region of interest" description="Disordered" evidence="5">
    <location>
        <begin position="113"/>
        <end position="200"/>
    </location>
</feature>
<dbReference type="Gene3D" id="3.60.10.10">
    <property type="entry name" value="Endonuclease/exonuclease/phosphatase"/>
    <property type="match status" value="1"/>
</dbReference>
<dbReference type="InterPro" id="IPR000300">
    <property type="entry name" value="IPPc"/>
</dbReference>
<feature type="compositionally biased region" description="Basic and acidic residues" evidence="5">
    <location>
        <begin position="1870"/>
        <end position="1904"/>
    </location>
</feature>
<feature type="region of interest" description="Disordered" evidence="5">
    <location>
        <begin position="2008"/>
        <end position="2059"/>
    </location>
</feature>
<dbReference type="STRING" id="94643.A0A2A9M4T2"/>
<feature type="compositionally biased region" description="Gly residues" evidence="5">
    <location>
        <begin position="750"/>
        <end position="765"/>
    </location>
</feature>
<dbReference type="PANTHER" id="PTHR11200:SF275">
    <property type="entry name" value="LD06095P"/>
    <property type="match status" value="1"/>
</dbReference>
<feature type="compositionally biased region" description="Low complexity" evidence="5">
    <location>
        <begin position="1126"/>
        <end position="1147"/>
    </location>
</feature>
<feature type="compositionally biased region" description="Low complexity" evidence="5">
    <location>
        <begin position="2020"/>
        <end position="2035"/>
    </location>
</feature>
<dbReference type="InterPro" id="IPR036691">
    <property type="entry name" value="Endo/exonu/phosph_ase_sf"/>
</dbReference>
<feature type="region of interest" description="Disordered" evidence="5">
    <location>
        <begin position="2523"/>
        <end position="2591"/>
    </location>
</feature>
<comment type="similarity">
    <text evidence="2">In the central section; belongs to the inositol 1,4,5-trisphosphate 5-phosphatase family.</text>
</comment>
<feature type="region of interest" description="Disordered" evidence="5">
    <location>
        <begin position="1781"/>
        <end position="1853"/>
    </location>
</feature>
<feature type="compositionally biased region" description="Basic and acidic residues" evidence="5">
    <location>
        <begin position="1842"/>
        <end position="1853"/>
    </location>
</feature>
<accession>A0A2A9M4T2</accession>
<dbReference type="Pfam" id="PF22669">
    <property type="entry name" value="Exo_endo_phos2"/>
    <property type="match status" value="1"/>
</dbReference>
<feature type="region of interest" description="Disordered" evidence="5">
    <location>
        <begin position="1869"/>
        <end position="1904"/>
    </location>
</feature>
<evidence type="ECO:0000256" key="2">
    <source>
        <dbReference type="ARBA" id="ARBA00009678"/>
    </source>
</evidence>
<dbReference type="KEGG" id="bbes:BESB_081580"/>
<feature type="compositionally biased region" description="Polar residues" evidence="5">
    <location>
        <begin position="2817"/>
        <end position="2830"/>
    </location>
</feature>
<feature type="compositionally biased region" description="Polar residues" evidence="5">
    <location>
        <begin position="172"/>
        <end position="182"/>
    </location>
</feature>
<feature type="compositionally biased region" description="Basic and acidic residues" evidence="5">
    <location>
        <begin position="379"/>
        <end position="395"/>
    </location>
</feature>
<feature type="compositionally biased region" description="Low complexity" evidence="5">
    <location>
        <begin position="19"/>
        <end position="32"/>
    </location>
</feature>
<dbReference type="Proteomes" id="UP000224006">
    <property type="component" value="Chromosome VIII"/>
</dbReference>
<dbReference type="OrthoDB" id="405996at2759"/>
<evidence type="ECO:0000313" key="7">
    <source>
        <dbReference type="EMBL" id="PFH32959.1"/>
    </source>
</evidence>
<dbReference type="GO" id="GO:0004439">
    <property type="term" value="F:phosphatidylinositol-4,5-bisphosphate 5-phosphatase activity"/>
    <property type="evidence" value="ECO:0007669"/>
    <property type="project" value="UniProtKB-EC"/>
</dbReference>
<comment type="caution">
    <text evidence="7">The sequence shown here is derived from an EMBL/GenBank/DDBJ whole genome shotgun (WGS) entry which is preliminary data.</text>
</comment>
<feature type="region of interest" description="Disordered" evidence="5">
    <location>
        <begin position="1527"/>
        <end position="1639"/>
    </location>
</feature>
<dbReference type="SMART" id="SM00128">
    <property type="entry name" value="IPPc"/>
    <property type="match status" value="1"/>
</dbReference>
<feature type="region of interest" description="Disordered" evidence="5">
    <location>
        <begin position="2817"/>
        <end position="2844"/>
    </location>
</feature>
<sequence>MDPLHSPREGGAPPLRAGPVLLSSPSPLPLASQDALGSSSTYRSSAGGTGLETNVSLLRPAALHPLQAASRARAEMPESAAGAAKGEKTVVAGSGAVDPFSSLGVFVKRSISSAAGEKRADAAPAKRSDAVSGGRVKSGSSSSLSSSFSALRRSPPPSSAAGGPPRLPSLRPFSQTGAETRQSASSASASSPAPPHAAAAPRPQLVFPAAFAAVPPSLPAGLQARWRVCVYRHVFLVYPHPSIWTASVRAVPPPRPPAPAAPAVGSPSRSRGGPVLPCLLIHRRSGALEQHLLPLRTGFLLQQVAPRLAAAALASGELVDESMQPPESFGHFHLALDADALLGTLAVGGRRYLVLVTEGEPVAEFEEEELPRLAFSTAKGDDESAPRDPEARRTSAEAGFAPSPELEPIVGDGRWTRRIVKSVKRAVCLPYHVKNAPPATGSTASAAAQKTHRRRGAPAAATAVVRGFAASLETKRGHPRRSEGGTQGEAPRRGGSGDGAREASLEKASGAELAHRGGTAGPRARLPSLPLDLLGEVVEEKDDGGSGSDHLGFTDLDRTPRGDTGGGDAARTSHPLLSSFSFSGEGAADVGSVLRSFTGVRGGADEDGRETASGFSSSSSVSAAGVAGAGAEAPADALSLSGRLSGIQTLVSAAADSFIEGATAAASSWAGESRSNVTQWMEQFSFAPSATAPSALSLGKWLGDASNSLAWPALRGPEGDRARAGEEGPAAAGSALAAEGGESPLVELVDGGGGGGGGGGVQAGEGRGRGGDLVSSGSAGPFSLPSLGLGKSLRTVSSGSSSNSESPSSPMRRVAGALSSGLGFGLAELAAAANQVTTEFMRSPAGQKEEAVAAGEPGWSTAFDGVRASRDFQDRASATAAVAIATEVATAGPTGASSSPTSSLLAVSAAARTEESAASSAFSEVDRYASAIEKLLCSCFYYSYDFELTRRLQNQQDCGVYTRRQRLPGYADCGPGGPGSAVVFAHLGEDSADEAAAGVDAQNPVAKGERERSGGDELARSEAEGGRGEEGRRGGGAPSTDASAKTAGEAHKWQLYSWKGLGLISVADERFTWNMQLYSEWFAAGIDQRWMVPLVQGYISYVRLERTAPASSLSRLAPARYGSAGAHRLSSSSSVSSGGGASRDVSGTSAVGDAAGSAHETGTDVLIRSLELLLICRRSCRRGGTRYNARGIDDDGNVANFAESEQRVRLAEYVVPALCPASAGSSIAEESCAALAAVASQPKTDKRGRGADALGRWASLVQVRGSVPVFWEQTGLTAQTTVTRNTILTAHAFAKHQNFLFRRYGPTIAYVDLLSGNRSTESRLVAALNNQISAYEHDHPSAPLISHYHYDFHQQVKSKAYDAALREFVEANLLEPAAAIGFFLEPSRQFRKKQLWRRARAARGGGDSAAARECGAETEEADAGHRQQGVLRTNCLDCLDRTNVFQWYFCWFWIVQHLRANHFDTFLQPVKRRNVLVYSAASPASSPPLAASALSPASFSQVLLFVGGAGPPGASAPFFRATRHAALRKKTTRSGSVRRLSSSAASHHGGQQAAAPGAAAAPALELEAAQRAQATAPRPRTGAGSPWPFSPRRASEKKKEERGGRAAETNPMESLGEAQRERKASGGGPRDDPGPADEDVQILREEVRKIWADQGDSISMLYTGTGSVFTSHMKQGGKATFSSNLDHAWKALGRFYQNTFEDTYRQEVIDVFLGLHRLSFAAAAQGPSSSSRLPPRVCLSPPLGRAMDLSSSALLSKRGNSGASKLFLANRRTTNQAMKFSSSFSSSTRALGDSGTAQKDGSPFACEMTVPQRSLRPDHRGDAGSLDGDGEGAAAAHLGAGRKGDAYEGRRRGDSGDWWSAFDATAVGDEGTRASSRTEEGEHERQSGRHWSQNEEGKFVDSTRDEKRGEVPLRIWIGTWNMAGRDLHEWDDIEQWLTPVKEQADVYVFCVQELVELTGFRVLMNMKDSDKEARLEQKASFAVNSVAHHYPQPPSSVLLQERLRQNVSSLSFPTSPSEDSPYASRRSSSRPSSKSPSPPPFGPGDLQHARAPRRRSAAEVDEGGFASFFTRQWTGAASEGAASAKSRARAAVAEGLHRGADTVQPNGLAGHERKPMPTFVKVRSCSMVGLMILVFVRTELRYLLAGIEVSAVKVGMKGNTGNKGAVCVRLSIASSSFCFVDVHLASGPGSSHERMQQMCQILQQAFQSGPSYTPAVLDHDFVFVAGDFNFRLVANHQEVLDAMNFPNGLQTLLNFHPTYKYKKNSSHYDLKRTPACVTLAFRCDRILYCGRRIVAGGAASFGDSAGEPEPAHASASSGASLRSGSSTACSSAGAASSSLSAAEAFSGAASSSAALWGESRGEVAGGAQAAPIRILSYTDHPRYFSSDHKPVSLVLTAAICIPNVPPLRSPPPQSLSEDSETAATSLTLGASAPSGACGRDAGLARPLSRVPVRGSEDVAARGGDTEDEVDFPPNGEGAREAETHGVPTVFFEDLDSRDETERPCAERADDGFIDLLATVREDDGARSGARKQKGTEGHVEVGGGRGRFYGATFLSDEEDGDEVPTDQTDDEDELRMRAPTGGTGPKRLEGDWHDSDAPGTPAAFLSSPLPTVDLLSDTLPGDRSAVFSVANLAGNKPPQASREMEFVDLLGTPVAAAAIGSAACPAAPSSSSGDERRWERCAHPTLGMASSSGALGSNPGDSPTAASPDGDGFFGAPARSAKQAHHEARRAPHAVDLLRGASADSGHAEGDSPQGRGHELDAEWLLGASEDAGSRGGLPRVGGERRGLSQVAGTRPSNPGLPWTLLSFDELKDNASLAPTSGRFPSSSQAREQEKHDDVFDLLS</sequence>
<protein>
    <recommendedName>
        <fullName evidence="3">phosphoinositide 5-phosphatase</fullName>
        <ecNumber evidence="3">3.1.3.36</ecNumber>
    </recommendedName>
</protein>
<dbReference type="EMBL" id="NWUJ01000009">
    <property type="protein sequence ID" value="PFH32959.1"/>
    <property type="molecule type" value="Genomic_DNA"/>
</dbReference>
<feature type="compositionally biased region" description="Low complexity" evidence="5">
    <location>
        <begin position="2686"/>
        <end position="2697"/>
    </location>
</feature>
<feature type="compositionally biased region" description="Basic and acidic residues" evidence="5">
    <location>
        <begin position="2831"/>
        <end position="2844"/>
    </location>
</feature>
<feature type="compositionally biased region" description="Basic and acidic residues" evidence="5">
    <location>
        <begin position="1593"/>
        <end position="1605"/>
    </location>
</feature>
<feature type="region of interest" description="Disordered" evidence="5">
    <location>
        <begin position="375"/>
        <end position="409"/>
    </location>
</feature>
<feature type="compositionally biased region" description="Acidic residues" evidence="5">
    <location>
        <begin position="2555"/>
        <end position="2573"/>
    </location>
</feature>
<dbReference type="EC" id="3.1.3.36" evidence="3"/>
<dbReference type="PROSITE" id="PS50275">
    <property type="entry name" value="SAC"/>
    <property type="match status" value="1"/>
</dbReference>